<evidence type="ECO:0000313" key="1">
    <source>
        <dbReference type="EMBL" id="MZP28393.1"/>
    </source>
</evidence>
<dbReference type="Proteomes" id="UP000463470">
    <property type="component" value="Unassembled WGS sequence"/>
</dbReference>
<dbReference type="NCBIfam" id="TIGR02646">
    <property type="entry name" value="retron system putative HNH endonuclease"/>
    <property type="match status" value="1"/>
</dbReference>
<dbReference type="Gene3D" id="1.10.30.50">
    <property type="match status" value="1"/>
</dbReference>
<dbReference type="EMBL" id="WXEY01000001">
    <property type="protein sequence ID" value="MZP28393.1"/>
    <property type="molecule type" value="Genomic_DNA"/>
</dbReference>
<dbReference type="OrthoDB" id="8617719at2"/>
<reference evidence="1 2" key="1">
    <citation type="submission" date="2020-01" db="EMBL/GenBank/DDBJ databases">
        <title>Whole-genome sequence of Heliobacterium undosum DSM 13378.</title>
        <authorList>
            <person name="Kyndt J.A."/>
            <person name="Meyer T.E."/>
        </authorList>
    </citation>
    <scope>NUCLEOTIDE SEQUENCE [LARGE SCALE GENOMIC DNA]</scope>
    <source>
        <strain evidence="1 2">DSM 13378</strain>
    </source>
</reference>
<protein>
    <submittedName>
        <fullName evidence="1">TIGR02646 family protein</fullName>
    </submittedName>
</protein>
<proteinExistence type="predicted"/>
<dbReference type="AlphaFoldDB" id="A0A845KY92"/>
<evidence type="ECO:0000313" key="2">
    <source>
        <dbReference type="Proteomes" id="UP000463470"/>
    </source>
</evidence>
<comment type="caution">
    <text evidence="1">The sequence shown here is derived from an EMBL/GenBank/DDBJ whole genome shotgun (WGS) entry which is preliminary data.</text>
</comment>
<name>A0A845KY92_9FIRM</name>
<sequence>MRHINKNPEPPELHRFRRANRRATYEHLPDMLRINIRSCLVQEQLYSCCYCGNHINESNDYSHLEHFKPRHHFPNLSLDYNNMLASCNSMNSCGKKKDSSYDSQLISPLDPLCSLHFLYTPEGEVKPNPNHNPDSARITIEMLNLDCDRLRGLRRRAMQGIGLGLCDLSADEVEQLLHSFEKPSSAQLPAFSTAIVSALKQVLHELEG</sequence>
<dbReference type="InterPro" id="IPR013467">
    <property type="entry name" value="HNH78-like"/>
</dbReference>
<organism evidence="1 2">
    <name type="scientific">Heliomicrobium undosum</name>
    <dbReference type="NCBI Taxonomy" id="121734"/>
    <lineage>
        <taxon>Bacteria</taxon>
        <taxon>Bacillati</taxon>
        <taxon>Bacillota</taxon>
        <taxon>Clostridia</taxon>
        <taxon>Eubacteriales</taxon>
        <taxon>Heliobacteriaceae</taxon>
        <taxon>Heliomicrobium</taxon>
    </lineage>
</organism>
<keyword evidence="2" id="KW-1185">Reference proteome</keyword>
<gene>
    <name evidence="1" type="ORF">GTO91_01480</name>
</gene>
<accession>A0A845KY92</accession>